<accession>A0ABU9XC83</accession>
<evidence type="ECO:0000259" key="2">
    <source>
        <dbReference type="PROSITE" id="PS51782"/>
    </source>
</evidence>
<evidence type="ECO:0000256" key="1">
    <source>
        <dbReference type="SAM" id="MobiDB-lite"/>
    </source>
</evidence>
<feature type="region of interest" description="Disordered" evidence="1">
    <location>
        <begin position="136"/>
        <end position="159"/>
    </location>
</feature>
<dbReference type="Pfam" id="PF01476">
    <property type="entry name" value="LysM"/>
    <property type="match status" value="1"/>
</dbReference>
<gene>
    <name evidence="3" type="primary">safA</name>
    <name evidence="3" type="ORF">ABC228_01580</name>
</gene>
<dbReference type="SUPFAM" id="SSF54106">
    <property type="entry name" value="LysM domain"/>
    <property type="match status" value="1"/>
</dbReference>
<dbReference type="Gene3D" id="3.10.350.10">
    <property type="entry name" value="LysM domain"/>
    <property type="match status" value="1"/>
</dbReference>
<reference evidence="3 4" key="1">
    <citation type="submission" date="2024-05" db="EMBL/GenBank/DDBJ databases">
        <authorList>
            <person name="Haq I."/>
            <person name="Ullah Z."/>
            <person name="Ahmad R."/>
            <person name="Li M."/>
            <person name="Tong Y."/>
        </authorList>
    </citation>
    <scope>NUCLEOTIDE SEQUENCE [LARGE SCALE GENOMIC DNA]</scope>
    <source>
        <strain evidence="3 4">16A2E</strain>
    </source>
</reference>
<feature type="compositionally biased region" description="Low complexity" evidence="1">
    <location>
        <begin position="287"/>
        <end position="299"/>
    </location>
</feature>
<evidence type="ECO:0000313" key="3">
    <source>
        <dbReference type="EMBL" id="MEN2765866.1"/>
    </source>
</evidence>
<feature type="compositionally biased region" description="Basic and acidic residues" evidence="1">
    <location>
        <begin position="312"/>
        <end position="321"/>
    </location>
</feature>
<feature type="domain" description="LysM" evidence="2">
    <location>
        <begin position="2"/>
        <end position="47"/>
    </location>
</feature>
<sequence length="321" mass="36783">MKIHIVQKGDTLWELSKKYGVNFEELKQMNSHLSSPDMIMPGMKIRIPSSAKAVKKEAPMKEAPIKEAPMVEQPYKDITPKPMPVIKEDDKKPVMDVKPEMPMPQMPQMIMPQVMQAPTTEQELTYMSFSFPEVHITEESSTDESSHHKEKPKKKPMYQPMHQPMHQPVHMVPCFPVHPCCGPHMPMMHHPCMMHHHHHPHMLPQQMMGYPGAMMPVQDTEDDCGCGGGKHETQMPQMGYMPQGGFEPMMNPQMPQGYYEPEMNAQMPQGYYEPTMNTQDQPFQMQPTTTYPSMSPYPTNSFPTPPGYGELRTNDKEESSD</sequence>
<protein>
    <submittedName>
        <fullName evidence="3">SafA/ExsA family spore coat assembly protein</fullName>
    </submittedName>
</protein>
<dbReference type="EMBL" id="JBDIML010000001">
    <property type="protein sequence ID" value="MEN2765866.1"/>
    <property type="molecule type" value="Genomic_DNA"/>
</dbReference>
<dbReference type="InterPro" id="IPR018392">
    <property type="entry name" value="LysM"/>
</dbReference>
<dbReference type="RefSeq" id="WP_345823338.1">
    <property type="nucleotide sequence ID" value="NZ_JBDIML010000001.1"/>
</dbReference>
<evidence type="ECO:0000313" key="4">
    <source>
        <dbReference type="Proteomes" id="UP001444625"/>
    </source>
</evidence>
<dbReference type="CDD" id="cd00118">
    <property type="entry name" value="LysM"/>
    <property type="match status" value="1"/>
</dbReference>
<organism evidence="3 4">
    <name type="scientific">Ornithinibacillus xuwenensis</name>
    <dbReference type="NCBI Taxonomy" id="3144668"/>
    <lineage>
        <taxon>Bacteria</taxon>
        <taxon>Bacillati</taxon>
        <taxon>Bacillota</taxon>
        <taxon>Bacilli</taxon>
        <taxon>Bacillales</taxon>
        <taxon>Bacillaceae</taxon>
        <taxon>Ornithinibacillus</taxon>
    </lineage>
</organism>
<dbReference type="PROSITE" id="PS51782">
    <property type="entry name" value="LYSM"/>
    <property type="match status" value="1"/>
</dbReference>
<dbReference type="Proteomes" id="UP001444625">
    <property type="component" value="Unassembled WGS sequence"/>
</dbReference>
<dbReference type="SMART" id="SM00257">
    <property type="entry name" value="LysM"/>
    <property type="match status" value="1"/>
</dbReference>
<dbReference type="NCBIfam" id="TIGR02899">
    <property type="entry name" value="spore_safA"/>
    <property type="match status" value="1"/>
</dbReference>
<comment type="caution">
    <text evidence="3">The sequence shown here is derived from an EMBL/GenBank/DDBJ whole genome shotgun (WGS) entry which is preliminary data.</text>
</comment>
<proteinExistence type="predicted"/>
<feature type="compositionally biased region" description="Polar residues" evidence="1">
    <location>
        <begin position="275"/>
        <end position="286"/>
    </location>
</feature>
<keyword evidence="4" id="KW-1185">Reference proteome</keyword>
<dbReference type="InterPro" id="IPR036779">
    <property type="entry name" value="LysM_dom_sf"/>
</dbReference>
<name>A0ABU9XC83_9BACI</name>
<dbReference type="InterPro" id="IPR014248">
    <property type="entry name" value="Spore_coat_assembly_SafA"/>
</dbReference>
<feature type="region of interest" description="Disordered" evidence="1">
    <location>
        <begin position="271"/>
        <end position="321"/>
    </location>
</feature>